<keyword evidence="6" id="KW-1133">Transmembrane helix</keyword>
<reference evidence="7" key="1">
    <citation type="submission" date="2019-12" db="EMBL/GenBank/DDBJ databases">
        <title>Whole-genome sequence of Halomicrobium mukohataei pws1.</title>
        <authorList>
            <person name="Verma D.K."/>
            <person name="Gopal K."/>
            <person name="Prasad E.S."/>
        </authorList>
    </citation>
    <scope>NUCLEOTIDE SEQUENCE</scope>
    <source>
        <strain evidence="7">Pws1</strain>
    </source>
</reference>
<dbReference type="Proteomes" id="UP000608662">
    <property type="component" value="Unassembled WGS sequence"/>
</dbReference>
<keyword evidence="7" id="KW-0969">Cilium</keyword>
<comment type="similarity">
    <text evidence="2 4">Belongs to the archaeal flagellin family.</text>
</comment>
<keyword evidence="7" id="KW-0966">Cell projection</keyword>
<keyword evidence="6" id="KW-0472">Membrane</keyword>
<dbReference type="OrthoDB" id="102632at2157"/>
<dbReference type="GO" id="GO:0097589">
    <property type="term" value="C:archaeal-type flagellum"/>
    <property type="evidence" value="ECO:0007669"/>
    <property type="project" value="UniProtKB-SubCell"/>
</dbReference>
<dbReference type="NCBIfam" id="TIGR02537">
    <property type="entry name" value="arch_flag_Nterm"/>
    <property type="match status" value="1"/>
</dbReference>
<dbReference type="RefSeq" id="WP_170094488.1">
    <property type="nucleotide sequence ID" value="NZ_WOYG01000001.1"/>
</dbReference>
<dbReference type="EMBL" id="WOYG01000001">
    <property type="protein sequence ID" value="NLV10838.1"/>
    <property type="molecule type" value="Genomic_DNA"/>
</dbReference>
<evidence type="ECO:0000256" key="1">
    <source>
        <dbReference type="ARBA" id="ARBA00004618"/>
    </source>
</evidence>
<evidence type="ECO:0000256" key="3">
    <source>
        <dbReference type="ARBA" id="ARBA00022440"/>
    </source>
</evidence>
<feature type="region of interest" description="Disordered" evidence="5">
    <location>
        <begin position="166"/>
        <end position="186"/>
    </location>
</feature>
<evidence type="ECO:0000313" key="8">
    <source>
        <dbReference type="Proteomes" id="UP000608662"/>
    </source>
</evidence>
<dbReference type="GeneID" id="94361320"/>
<dbReference type="Pfam" id="PF01917">
    <property type="entry name" value="Flagellin_arch-type"/>
    <property type="match status" value="1"/>
</dbReference>
<protein>
    <recommendedName>
        <fullName evidence="4">Flagellin</fullName>
    </recommendedName>
</protein>
<dbReference type="InterPro" id="IPR002774">
    <property type="entry name" value="Flagellin_arc-type"/>
</dbReference>
<evidence type="ECO:0000313" key="7">
    <source>
        <dbReference type="EMBL" id="NLV10838.1"/>
    </source>
</evidence>
<accession>A0A847UIC6</accession>
<evidence type="ECO:0000256" key="2">
    <source>
        <dbReference type="ARBA" id="ARBA00010256"/>
    </source>
</evidence>
<comment type="caution">
    <text evidence="7">The sequence shown here is derived from an EMBL/GenBank/DDBJ whole genome shotgun (WGS) entry which is preliminary data.</text>
</comment>
<dbReference type="GO" id="GO:0097588">
    <property type="term" value="P:archaeal or bacterial-type flagellum-dependent cell motility"/>
    <property type="evidence" value="ECO:0007669"/>
    <property type="project" value="InterPro"/>
</dbReference>
<organism evidence="7 8">
    <name type="scientific">Halomicrobium mukohataei</name>
    <dbReference type="NCBI Taxonomy" id="57705"/>
    <lineage>
        <taxon>Archaea</taxon>
        <taxon>Methanobacteriati</taxon>
        <taxon>Methanobacteriota</taxon>
        <taxon>Stenosarchaea group</taxon>
        <taxon>Halobacteria</taxon>
        <taxon>Halobacteriales</taxon>
        <taxon>Haloarculaceae</taxon>
        <taxon>Halomicrobium</taxon>
    </lineage>
</organism>
<name>A0A847UIC6_9EURY</name>
<feature type="transmembrane region" description="Helical" evidence="6">
    <location>
        <begin position="21"/>
        <end position="45"/>
    </location>
</feature>
<keyword evidence="7" id="KW-0282">Flagellum</keyword>
<keyword evidence="6" id="KW-0812">Transmembrane</keyword>
<comment type="subcellular location">
    <subcellularLocation>
        <location evidence="1 4">Archaeal flagellum</location>
    </subcellularLocation>
</comment>
<sequence>MQQSGQRERASDRGQVGIGTLIVFIAMVLVAAIAAGVLINTAGFLQTNAEQSGQQSSQQVTNRLQVVDIAGTDIVKDGEGFEVTTVDVTVKRAPGSGNVDLSTTTAQWVSSGGSYNVLSYTAAEGSGGSSGDAGFITSTLQDDDGSISNSNALNDQADRAIIRFQTDSVPSSEEEDDLNGKLVSGDLTEGSSAEIRLTTQAGGETTATVVVPESLSGKSAVSL</sequence>
<gene>
    <name evidence="7" type="ORF">GOC74_12975</name>
</gene>
<proteinExistence type="inferred from homology"/>
<dbReference type="PANTHER" id="PTHR35903:SF1">
    <property type="entry name" value="FLAGELLIN B1"/>
    <property type="match status" value="1"/>
</dbReference>
<dbReference type="InterPro" id="IPR013373">
    <property type="entry name" value="Flagellin/pilin_N_arc"/>
</dbReference>
<dbReference type="AlphaFoldDB" id="A0A847UIC6"/>
<keyword evidence="3 4" id="KW-0974">Archaeal flagellum</keyword>
<dbReference type="GO" id="GO:0005198">
    <property type="term" value="F:structural molecule activity"/>
    <property type="evidence" value="ECO:0007669"/>
    <property type="project" value="InterPro"/>
</dbReference>
<comment type="function">
    <text evidence="4">Flagellin is the subunit protein which polymerizes to form the filaments of archaeal flagella.</text>
</comment>
<evidence type="ECO:0000256" key="5">
    <source>
        <dbReference type="SAM" id="MobiDB-lite"/>
    </source>
</evidence>
<evidence type="ECO:0000256" key="4">
    <source>
        <dbReference type="RuleBase" id="RU361282"/>
    </source>
</evidence>
<evidence type="ECO:0000256" key="6">
    <source>
        <dbReference type="SAM" id="Phobius"/>
    </source>
</evidence>
<dbReference type="PANTHER" id="PTHR35903">
    <property type="entry name" value="FLAGELLIN B1"/>
    <property type="match status" value="1"/>
</dbReference>